<dbReference type="AlphaFoldDB" id="A0AAV2LVD6"/>
<evidence type="ECO:0000313" key="1">
    <source>
        <dbReference type="EMBL" id="CAL1604797.1"/>
    </source>
</evidence>
<dbReference type="Proteomes" id="UP001497482">
    <property type="component" value="Chromosome 4"/>
</dbReference>
<reference evidence="1 2" key="1">
    <citation type="submission" date="2024-04" db="EMBL/GenBank/DDBJ databases">
        <authorList>
            <person name="Waldvogel A.-M."/>
            <person name="Schoenle A."/>
        </authorList>
    </citation>
    <scope>NUCLEOTIDE SEQUENCE [LARGE SCALE GENOMIC DNA]</scope>
</reference>
<dbReference type="InterPro" id="IPR029052">
    <property type="entry name" value="Metallo-depent_PP-like"/>
</dbReference>
<protein>
    <submittedName>
        <fullName evidence="1">Uncharacterized protein</fullName>
    </submittedName>
</protein>
<accession>A0AAV2LVD6</accession>
<organism evidence="1 2">
    <name type="scientific">Knipowitschia caucasica</name>
    <name type="common">Caucasian dwarf goby</name>
    <name type="synonym">Pomatoschistus caucasicus</name>
    <dbReference type="NCBI Taxonomy" id="637954"/>
    <lineage>
        <taxon>Eukaryota</taxon>
        <taxon>Metazoa</taxon>
        <taxon>Chordata</taxon>
        <taxon>Craniata</taxon>
        <taxon>Vertebrata</taxon>
        <taxon>Euteleostomi</taxon>
        <taxon>Actinopterygii</taxon>
        <taxon>Neopterygii</taxon>
        <taxon>Teleostei</taxon>
        <taxon>Neoteleostei</taxon>
        <taxon>Acanthomorphata</taxon>
        <taxon>Gobiaria</taxon>
        <taxon>Gobiiformes</taxon>
        <taxon>Gobioidei</taxon>
        <taxon>Gobiidae</taxon>
        <taxon>Gobiinae</taxon>
        <taxon>Knipowitschia</taxon>
    </lineage>
</organism>
<dbReference type="EMBL" id="OZ035826">
    <property type="protein sequence ID" value="CAL1604797.1"/>
    <property type="molecule type" value="Genomic_DNA"/>
</dbReference>
<gene>
    <name evidence="1" type="ORF">KC01_LOCUS32252</name>
</gene>
<keyword evidence="2" id="KW-1185">Reference proteome</keyword>
<dbReference type="PANTHER" id="PTHR37162">
    <property type="entry name" value="HAT FAMILY DIMERISATION DOMAINCONTAINING PROTEIN-RELATED"/>
    <property type="match status" value="1"/>
</dbReference>
<dbReference type="SUPFAM" id="SSF56300">
    <property type="entry name" value="Metallo-dependent phosphatases"/>
    <property type="match status" value="1"/>
</dbReference>
<proteinExistence type="predicted"/>
<evidence type="ECO:0000313" key="2">
    <source>
        <dbReference type="Proteomes" id="UP001497482"/>
    </source>
</evidence>
<sequence>MCNTLSEMGIKNLIQLSMDGPYVNWKAYDMIQKEMQKQVDKSLLNIGSCGLHVLHNAFRAGSSAAGWDVEHSLLCLYWLFHDAPARHEDFINATGCSIAMLKFCKHRWLENVTVSERALKLWPHILTYLNMVRKGDLPEPKIKSFEAIKASATDPLFTLKLMIFNSIAREMAPFLTLYQTDRPMLPFFSDDMFNLMQGVRAVFSGHYHRNAGGCHDGLDMVVSSAVGCQLGQDTHGLRVVVVTEAAVVHRYYSLEQLTTHGMDQELKTLLQG</sequence>
<dbReference type="Gene3D" id="3.60.21.10">
    <property type="match status" value="1"/>
</dbReference>
<dbReference type="PANTHER" id="PTHR37162:SF11">
    <property type="match status" value="1"/>
</dbReference>
<name>A0AAV2LVD6_KNICA</name>